<keyword evidence="3" id="KW-1185">Reference proteome</keyword>
<organism evidence="2 3">
    <name type="scientific">Colletotrichum kahawae</name>
    <name type="common">Coffee berry disease fungus</name>
    <dbReference type="NCBI Taxonomy" id="34407"/>
    <lineage>
        <taxon>Eukaryota</taxon>
        <taxon>Fungi</taxon>
        <taxon>Dikarya</taxon>
        <taxon>Ascomycota</taxon>
        <taxon>Pezizomycotina</taxon>
        <taxon>Sordariomycetes</taxon>
        <taxon>Hypocreomycetidae</taxon>
        <taxon>Glomerellales</taxon>
        <taxon>Glomerellaceae</taxon>
        <taxon>Colletotrichum</taxon>
        <taxon>Colletotrichum gloeosporioides species complex</taxon>
    </lineage>
</organism>
<evidence type="ECO:0000313" key="2">
    <source>
        <dbReference type="EMBL" id="KAK2737679.1"/>
    </source>
</evidence>
<feature type="region of interest" description="Disordered" evidence="1">
    <location>
        <begin position="72"/>
        <end position="109"/>
    </location>
</feature>
<comment type="caution">
    <text evidence="2">The sequence shown here is derived from an EMBL/GenBank/DDBJ whole genome shotgun (WGS) entry which is preliminary data.</text>
</comment>
<gene>
    <name evidence="2" type="ORF">CKAH01_18826</name>
</gene>
<dbReference type="AlphaFoldDB" id="A0AAD9Y3V1"/>
<sequence>MNGASTPRTTPATPSPHRAHCPLPSFTFSPSVISRCSDRVPCVSPLSYDSNAPSPAPSHTLLFHEFAGGHRPAGRALIRRPKEKYRTSSKPPSLNSIQPTPSAAGPAPLPTPSLPHKAVADDLFVIVIVPFMLPCLAACRVARHLS</sequence>
<proteinExistence type="predicted"/>
<evidence type="ECO:0000256" key="1">
    <source>
        <dbReference type="SAM" id="MobiDB-lite"/>
    </source>
</evidence>
<reference evidence="2" key="1">
    <citation type="submission" date="2023-02" db="EMBL/GenBank/DDBJ databases">
        <title>Colletotrichum kahawae CIFC_Que2 genome sequencing and assembly.</title>
        <authorList>
            <person name="Baroncelli R."/>
        </authorList>
    </citation>
    <scope>NUCLEOTIDE SEQUENCE</scope>
    <source>
        <strain evidence="2">CIFC_Que2</strain>
    </source>
</reference>
<protein>
    <submittedName>
        <fullName evidence="2">Uncharacterized protein</fullName>
    </submittedName>
</protein>
<feature type="compositionally biased region" description="Low complexity" evidence="1">
    <location>
        <begin position="1"/>
        <end position="16"/>
    </location>
</feature>
<dbReference type="Proteomes" id="UP001281614">
    <property type="component" value="Unassembled WGS sequence"/>
</dbReference>
<feature type="compositionally biased region" description="Polar residues" evidence="1">
    <location>
        <begin position="88"/>
        <end position="101"/>
    </location>
</feature>
<dbReference type="EMBL" id="VYYT01000396">
    <property type="protein sequence ID" value="KAK2737679.1"/>
    <property type="molecule type" value="Genomic_DNA"/>
</dbReference>
<evidence type="ECO:0000313" key="3">
    <source>
        <dbReference type="Proteomes" id="UP001281614"/>
    </source>
</evidence>
<accession>A0AAD9Y3V1</accession>
<name>A0AAD9Y3V1_COLKA</name>
<feature type="region of interest" description="Disordered" evidence="1">
    <location>
        <begin position="1"/>
        <end position="20"/>
    </location>
</feature>